<dbReference type="Proteomes" id="UP000825935">
    <property type="component" value="Chromosome 12"/>
</dbReference>
<proteinExistence type="predicted"/>
<accession>A0A8T2TIY9</accession>
<keyword evidence="3" id="KW-1185">Reference proteome</keyword>
<evidence type="ECO:0000256" key="1">
    <source>
        <dbReference type="SAM" id="MobiDB-lite"/>
    </source>
</evidence>
<organism evidence="2 3">
    <name type="scientific">Ceratopteris richardii</name>
    <name type="common">Triangle waterfern</name>
    <dbReference type="NCBI Taxonomy" id="49495"/>
    <lineage>
        <taxon>Eukaryota</taxon>
        <taxon>Viridiplantae</taxon>
        <taxon>Streptophyta</taxon>
        <taxon>Embryophyta</taxon>
        <taxon>Tracheophyta</taxon>
        <taxon>Polypodiopsida</taxon>
        <taxon>Polypodiidae</taxon>
        <taxon>Polypodiales</taxon>
        <taxon>Pteridineae</taxon>
        <taxon>Pteridaceae</taxon>
        <taxon>Parkerioideae</taxon>
        <taxon>Ceratopteris</taxon>
    </lineage>
</organism>
<protein>
    <submittedName>
        <fullName evidence="2">Uncharacterized protein</fullName>
    </submittedName>
</protein>
<evidence type="ECO:0000313" key="2">
    <source>
        <dbReference type="EMBL" id="KAH7423341.1"/>
    </source>
</evidence>
<dbReference type="EMBL" id="CM035417">
    <property type="protein sequence ID" value="KAH7423341.1"/>
    <property type="molecule type" value="Genomic_DNA"/>
</dbReference>
<evidence type="ECO:0000313" key="3">
    <source>
        <dbReference type="Proteomes" id="UP000825935"/>
    </source>
</evidence>
<feature type="region of interest" description="Disordered" evidence="1">
    <location>
        <begin position="232"/>
        <end position="251"/>
    </location>
</feature>
<name>A0A8T2TIY9_CERRI</name>
<comment type="caution">
    <text evidence="2">The sequence shown here is derived from an EMBL/GenBank/DDBJ whole genome shotgun (WGS) entry which is preliminary data.</text>
</comment>
<gene>
    <name evidence="2" type="ORF">KP509_12G050400</name>
</gene>
<reference evidence="2" key="1">
    <citation type="submission" date="2021-08" db="EMBL/GenBank/DDBJ databases">
        <title>WGS assembly of Ceratopteris richardii.</title>
        <authorList>
            <person name="Marchant D.B."/>
            <person name="Chen G."/>
            <person name="Jenkins J."/>
            <person name="Shu S."/>
            <person name="Leebens-Mack J."/>
            <person name="Grimwood J."/>
            <person name="Schmutz J."/>
            <person name="Soltis P."/>
            <person name="Soltis D."/>
            <person name="Chen Z.-H."/>
        </authorList>
    </citation>
    <scope>NUCLEOTIDE SEQUENCE</scope>
    <source>
        <strain evidence="2">Whitten #5841</strain>
        <tissue evidence="2">Leaf</tissue>
    </source>
</reference>
<sequence>MEQKRATMLWRVAHNLCESGGHVSVLCIWRQYICIAWRGGRFQSIHASAHRPLIYHLPFLVKPIRKSVNMAIVTRSLAKPPHVLTLIMATRIPKLLQLEVPEGSAGMKVAKILLECSVGHFLSSFPLENIFESQRGSESKARATPLSADAEVSMHQRNSVYVILPISRVHTRLSKEEKASFCEFLNNDRRHKLFFRGRGRLIKCLSKKIARPFQPSGISKVNPFTEEIHCSDKDHKDSCSDGEEKTGLDNHTTEPLRWSLMRRIALLNRSSGSDHGFPV</sequence>
<dbReference type="AlphaFoldDB" id="A0A8T2TIY9"/>